<dbReference type="OrthoDB" id="3695183at2"/>
<dbReference type="EMBL" id="FNKO01000001">
    <property type="protein sequence ID" value="SDQ08409.1"/>
    <property type="molecule type" value="Genomic_DNA"/>
</dbReference>
<dbReference type="Proteomes" id="UP000199301">
    <property type="component" value="Unassembled WGS sequence"/>
</dbReference>
<dbReference type="AlphaFoldDB" id="A0A1H0XZR9"/>
<evidence type="ECO:0000313" key="4">
    <source>
        <dbReference type="Proteomes" id="UP000199301"/>
    </source>
</evidence>
<feature type="region of interest" description="Disordered" evidence="1">
    <location>
        <begin position="1"/>
        <end position="21"/>
    </location>
</feature>
<name>A0A1H0XZR9_9ACTN</name>
<keyword evidence="2" id="KW-0472">Membrane</keyword>
<protein>
    <submittedName>
        <fullName evidence="3">Uncharacterized protein</fullName>
    </submittedName>
</protein>
<organism evidence="3 4">
    <name type="scientific">Actinopolyspora saharensis</name>
    <dbReference type="NCBI Taxonomy" id="995062"/>
    <lineage>
        <taxon>Bacteria</taxon>
        <taxon>Bacillati</taxon>
        <taxon>Actinomycetota</taxon>
        <taxon>Actinomycetes</taxon>
        <taxon>Actinopolysporales</taxon>
        <taxon>Actinopolysporaceae</taxon>
        <taxon>Actinopolyspora</taxon>
    </lineage>
</organism>
<evidence type="ECO:0000313" key="3">
    <source>
        <dbReference type="EMBL" id="SDQ08409.1"/>
    </source>
</evidence>
<accession>A0A1H0XZR9</accession>
<feature type="transmembrane region" description="Helical" evidence="2">
    <location>
        <begin position="72"/>
        <end position="93"/>
    </location>
</feature>
<dbReference type="STRING" id="995062.SAMN04489718_0132"/>
<evidence type="ECO:0000256" key="2">
    <source>
        <dbReference type="SAM" id="Phobius"/>
    </source>
</evidence>
<proteinExistence type="predicted"/>
<keyword evidence="2" id="KW-1133">Transmembrane helix</keyword>
<reference evidence="4" key="1">
    <citation type="submission" date="2016-10" db="EMBL/GenBank/DDBJ databases">
        <authorList>
            <person name="Varghese N."/>
            <person name="Submissions S."/>
        </authorList>
    </citation>
    <scope>NUCLEOTIDE SEQUENCE [LARGE SCALE GENOMIC DNA]</scope>
    <source>
        <strain evidence="4">DSM 45459</strain>
    </source>
</reference>
<evidence type="ECO:0000256" key="1">
    <source>
        <dbReference type="SAM" id="MobiDB-lite"/>
    </source>
</evidence>
<dbReference type="RefSeq" id="WP_092522453.1">
    <property type="nucleotide sequence ID" value="NZ_FNKO01000001.1"/>
</dbReference>
<keyword evidence="4" id="KW-1185">Reference proteome</keyword>
<keyword evidence="2" id="KW-0812">Transmembrane</keyword>
<gene>
    <name evidence="3" type="ORF">SAMN04489718_0132</name>
</gene>
<sequence>MARAEHGEPDEPAGRFADDLIGLDPHDPEAQEFAAHLDRIQRCESRATVEGMLRGVGDFAHSTNRLRGERRIVAVLLVVLMLFGVGLTVWNALVYMTATFAG</sequence>